<feature type="signal peptide" evidence="1">
    <location>
        <begin position="1"/>
        <end position="19"/>
    </location>
</feature>
<accession>A0A0C4W4D2</accession>
<feature type="chain" id="PRO_5002172863" evidence="1">
    <location>
        <begin position="20"/>
        <end position="117"/>
    </location>
</feature>
<protein>
    <submittedName>
        <fullName evidence="2">Clone 639 transcribed RNA sequence</fullName>
    </submittedName>
</protein>
<organism evidence="2">
    <name type="scientific">Plectreurys tristis</name>
    <name type="common">Spider</name>
    <name type="synonym">Plectreurys bispinosus</name>
    <dbReference type="NCBI Taxonomy" id="33319"/>
    <lineage>
        <taxon>Eukaryota</taxon>
        <taxon>Metazoa</taxon>
        <taxon>Ecdysozoa</taxon>
        <taxon>Arthropoda</taxon>
        <taxon>Chelicerata</taxon>
        <taxon>Arachnida</taxon>
        <taxon>Araneae</taxon>
        <taxon>Araneomorphae</taxon>
        <taxon>Haplogynae</taxon>
        <taxon>Pholcoidea</taxon>
        <taxon>Plectreuridae</taxon>
        <taxon>Plectreurys</taxon>
    </lineage>
</organism>
<dbReference type="PROSITE" id="PS51257">
    <property type="entry name" value="PROKAR_LIPOPROTEIN"/>
    <property type="match status" value="1"/>
</dbReference>
<sequence>MKFAVAICILSLFLVSCRSQSCGWRTCSTDQCCVRIPWRSRCLPRGGLGEMCGSPPYNCPCQDGYDCVPMLFNLGTCRIRSTTASPNVTTIQTAVPTGMTSTQATPEIASPTTMTPT</sequence>
<reference evidence="2" key="1">
    <citation type="journal article" date="2014" name="J. Venom Res.">
        <title>Plectreurys tristis venome: A proteomic and transcriptomic analysis.</title>
        <authorList>
            <person name="Zobel-Thropp P.A."/>
            <person name="Thomas E.Z."/>
            <person name="David C.L."/>
            <person name="Breci L.A."/>
            <person name="Binford G.J."/>
        </authorList>
    </citation>
    <scope>NUCLEOTIDE SEQUENCE</scope>
    <source>
        <tissue evidence="2">Venom gland</tissue>
    </source>
</reference>
<evidence type="ECO:0000313" key="2">
    <source>
        <dbReference type="EMBL" id="AJD25271.1"/>
    </source>
</evidence>
<dbReference type="EMBL" id="KJ124608">
    <property type="protein sequence ID" value="AJD25271.1"/>
    <property type="molecule type" value="Transcribed_RNA"/>
</dbReference>
<name>A0A0C4W4D2_PLETR</name>
<dbReference type="AlphaFoldDB" id="A0A0C4W4D2"/>
<keyword evidence="1" id="KW-0732">Signal</keyword>
<proteinExistence type="predicted"/>
<evidence type="ECO:0000256" key="1">
    <source>
        <dbReference type="SAM" id="SignalP"/>
    </source>
</evidence>